<evidence type="ECO:0000256" key="2">
    <source>
        <dbReference type="ARBA" id="ARBA00008335"/>
    </source>
</evidence>
<evidence type="ECO:0000256" key="1">
    <source>
        <dbReference type="ARBA" id="ARBA00004651"/>
    </source>
</evidence>
<evidence type="ECO:0000256" key="6">
    <source>
        <dbReference type="ARBA" id="ARBA00022989"/>
    </source>
</evidence>
<dbReference type="Gene3D" id="1.20.1250.20">
    <property type="entry name" value="MFS general substrate transporter like domains"/>
    <property type="match status" value="1"/>
</dbReference>
<name>A0ABN3E7D7_9MICO</name>
<evidence type="ECO:0000313" key="11">
    <source>
        <dbReference type="Proteomes" id="UP001500929"/>
    </source>
</evidence>
<dbReference type="InterPro" id="IPR036259">
    <property type="entry name" value="MFS_trans_sf"/>
</dbReference>
<evidence type="ECO:0000256" key="5">
    <source>
        <dbReference type="ARBA" id="ARBA00022692"/>
    </source>
</evidence>
<feature type="transmembrane region" description="Helical" evidence="8">
    <location>
        <begin position="163"/>
        <end position="186"/>
    </location>
</feature>
<organism evidence="10 11">
    <name type="scientific">Herbiconiux moechotypicola</name>
    <dbReference type="NCBI Taxonomy" id="637393"/>
    <lineage>
        <taxon>Bacteria</taxon>
        <taxon>Bacillati</taxon>
        <taxon>Actinomycetota</taxon>
        <taxon>Actinomycetes</taxon>
        <taxon>Micrococcales</taxon>
        <taxon>Microbacteriaceae</taxon>
        <taxon>Herbiconiux</taxon>
    </lineage>
</organism>
<feature type="transmembrane region" description="Helical" evidence="8">
    <location>
        <begin position="336"/>
        <end position="357"/>
    </location>
</feature>
<keyword evidence="6 8" id="KW-1133">Transmembrane helix</keyword>
<proteinExistence type="inferred from homology"/>
<keyword evidence="5 8" id="KW-0812">Transmembrane</keyword>
<protein>
    <submittedName>
        <fullName evidence="10">MFS transporter</fullName>
    </submittedName>
</protein>
<feature type="transmembrane region" description="Helical" evidence="8">
    <location>
        <begin position="77"/>
        <end position="100"/>
    </location>
</feature>
<feature type="transmembrane region" description="Helical" evidence="8">
    <location>
        <begin position="43"/>
        <end position="65"/>
    </location>
</feature>
<feature type="transmembrane region" description="Helical" evidence="8">
    <location>
        <begin position="136"/>
        <end position="156"/>
    </location>
</feature>
<evidence type="ECO:0000256" key="4">
    <source>
        <dbReference type="ARBA" id="ARBA00022475"/>
    </source>
</evidence>
<feature type="transmembrane region" description="Helical" evidence="8">
    <location>
        <begin position="198"/>
        <end position="217"/>
    </location>
</feature>
<dbReference type="Proteomes" id="UP001500929">
    <property type="component" value="Unassembled WGS sequence"/>
</dbReference>
<evidence type="ECO:0000313" key="10">
    <source>
        <dbReference type="EMBL" id="GAA2250337.1"/>
    </source>
</evidence>
<evidence type="ECO:0000259" key="9">
    <source>
        <dbReference type="PROSITE" id="PS50850"/>
    </source>
</evidence>
<keyword evidence="7 8" id="KW-0472">Membrane</keyword>
<dbReference type="PANTHER" id="PTHR43271:SF1">
    <property type="entry name" value="INNER MEMBRANE TRANSPORT PROTEIN YNFM"/>
    <property type="match status" value="1"/>
</dbReference>
<gene>
    <name evidence="10" type="ORF">GCM10009851_39850</name>
</gene>
<evidence type="ECO:0000256" key="8">
    <source>
        <dbReference type="SAM" id="Phobius"/>
    </source>
</evidence>
<keyword evidence="11" id="KW-1185">Reference proteome</keyword>
<feature type="transmembrane region" description="Helical" evidence="8">
    <location>
        <begin position="401"/>
        <end position="422"/>
    </location>
</feature>
<dbReference type="PROSITE" id="PS50850">
    <property type="entry name" value="MFS"/>
    <property type="match status" value="1"/>
</dbReference>
<comment type="caution">
    <text evidence="10">The sequence shown here is derived from an EMBL/GenBank/DDBJ whole genome shotgun (WGS) entry which is preliminary data.</text>
</comment>
<dbReference type="EMBL" id="BAAAQY010000019">
    <property type="protein sequence ID" value="GAA2250337.1"/>
    <property type="molecule type" value="Genomic_DNA"/>
</dbReference>
<feature type="transmembrane region" description="Helical" evidence="8">
    <location>
        <begin position="378"/>
        <end position="395"/>
    </location>
</feature>
<feature type="transmembrane region" description="Helical" evidence="8">
    <location>
        <begin position="112"/>
        <end position="130"/>
    </location>
</feature>
<evidence type="ECO:0000256" key="3">
    <source>
        <dbReference type="ARBA" id="ARBA00022448"/>
    </source>
</evidence>
<feature type="domain" description="Major facilitator superfamily (MFS) profile" evidence="9">
    <location>
        <begin position="43"/>
        <end position="423"/>
    </location>
</feature>
<dbReference type="PANTHER" id="PTHR43271">
    <property type="entry name" value="BLL2771 PROTEIN"/>
    <property type="match status" value="1"/>
</dbReference>
<comment type="subcellular location">
    <subcellularLocation>
        <location evidence="1">Cell membrane</location>
        <topology evidence="1">Multi-pass membrane protein</topology>
    </subcellularLocation>
</comment>
<comment type="similarity">
    <text evidence="2">Belongs to the major facilitator superfamily.</text>
</comment>
<accession>A0ABN3E7D7</accession>
<reference evidence="10 11" key="1">
    <citation type="journal article" date="2019" name="Int. J. Syst. Evol. Microbiol.">
        <title>The Global Catalogue of Microorganisms (GCM) 10K type strain sequencing project: providing services to taxonomists for standard genome sequencing and annotation.</title>
        <authorList>
            <consortium name="The Broad Institute Genomics Platform"/>
            <consortium name="The Broad Institute Genome Sequencing Center for Infectious Disease"/>
            <person name="Wu L."/>
            <person name="Ma J."/>
        </authorList>
    </citation>
    <scope>NUCLEOTIDE SEQUENCE [LARGE SCALE GENOMIC DNA]</scope>
    <source>
        <strain evidence="10 11">JCM 16117</strain>
    </source>
</reference>
<keyword evidence="4" id="KW-1003">Cell membrane</keyword>
<feature type="transmembrane region" description="Helical" evidence="8">
    <location>
        <begin position="311"/>
        <end position="330"/>
    </location>
</feature>
<sequence length="429" mass="44517">MFLQMVEVESYTPLNDRAATRWENREVESWPGFVRGDRGYRRIVVALFAAGFATFAQIFGAQAVLPVVRDDLGAPASTAALLVSVTTVGLAVSVLPWSWVADRLGRVRAMKVSLVAATVLSLLAPLAPGFGGVLTVRGLVGLALGAVPAVAVAYLAEELHVDWVGVAAGTYVAGNTLGGIVGRVTAGPMAELAGWREGMLVVAALSALSAAVFLLVVPRSRGFGARVGGDGVGAPTFAVRVWSNLRDPSMVSLYVVGFLVMGSFGAVYNYLGFHVTEPPFGVPETLVSLLFVSYLAGTVASRGSGALTRRFGVVPVMLAGLAIMVLGLGLLAVDQLAVAVVGLVVFTVGCFTAHPVASGLSGRWARVGRAQSTALYQLAWLGGTAFFGWVIGVVYDHAGWWWVLGAIGGMCAVAALVVVTGLRGRAASE</sequence>
<feature type="transmembrane region" description="Helical" evidence="8">
    <location>
        <begin position="280"/>
        <end position="299"/>
    </location>
</feature>
<dbReference type="CDD" id="cd17324">
    <property type="entry name" value="MFS_NepI_like"/>
    <property type="match status" value="1"/>
</dbReference>
<dbReference type="InterPro" id="IPR020846">
    <property type="entry name" value="MFS_dom"/>
</dbReference>
<dbReference type="Pfam" id="PF07690">
    <property type="entry name" value="MFS_1"/>
    <property type="match status" value="1"/>
</dbReference>
<feature type="transmembrane region" description="Helical" evidence="8">
    <location>
        <begin position="250"/>
        <end position="268"/>
    </location>
</feature>
<dbReference type="InterPro" id="IPR011701">
    <property type="entry name" value="MFS"/>
</dbReference>
<keyword evidence="3" id="KW-0813">Transport</keyword>
<evidence type="ECO:0000256" key="7">
    <source>
        <dbReference type="ARBA" id="ARBA00023136"/>
    </source>
</evidence>
<dbReference type="SUPFAM" id="SSF103473">
    <property type="entry name" value="MFS general substrate transporter"/>
    <property type="match status" value="1"/>
</dbReference>